<gene>
    <name evidence="1" type="ORF">DHA2_17388</name>
</gene>
<dbReference type="Proteomes" id="UP000018320">
    <property type="component" value="Unassembled WGS sequence"/>
</dbReference>
<organism evidence="1 2">
    <name type="scientific">Giardia intestinalis</name>
    <name type="common">Giardia lamblia</name>
    <dbReference type="NCBI Taxonomy" id="5741"/>
    <lineage>
        <taxon>Eukaryota</taxon>
        <taxon>Metamonada</taxon>
        <taxon>Diplomonadida</taxon>
        <taxon>Hexamitidae</taxon>
        <taxon>Giardiinae</taxon>
        <taxon>Giardia</taxon>
    </lineage>
</organism>
<feature type="non-terminal residue" evidence="1">
    <location>
        <position position="1"/>
    </location>
</feature>
<name>V6TFI9_GIAIN</name>
<dbReference type="VEuPathDB" id="GiardiaDB:GL50581_1704"/>
<dbReference type="EMBL" id="AHGT01000023">
    <property type="protein sequence ID" value="ESU37683.1"/>
    <property type="molecule type" value="Genomic_DNA"/>
</dbReference>
<reference evidence="2" key="1">
    <citation type="submission" date="2012-02" db="EMBL/GenBank/DDBJ databases">
        <title>Genome sequencing of Giardia lamblia Genotypes A2 and B isolates (DH and GS) and comparative analysis with the genomes of Genotypes A1 and E (WB and Pig).</title>
        <authorList>
            <person name="Adam R."/>
            <person name="Dahlstrom E."/>
            <person name="Martens C."/>
            <person name="Bruno D."/>
            <person name="Barbian K."/>
            <person name="Porcella S.F."/>
            <person name="Nash T."/>
        </authorList>
    </citation>
    <scope>NUCLEOTIDE SEQUENCE</scope>
    <source>
        <strain evidence="2">DH</strain>
    </source>
</reference>
<proteinExistence type="predicted"/>
<comment type="caution">
    <text evidence="1">The sequence shown here is derived from an EMBL/GenBank/DDBJ whole genome shotgun (WGS) entry which is preliminary data.</text>
</comment>
<dbReference type="VEuPathDB" id="GiardiaDB:DHA2_17388"/>
<evidence type="ECO:0000313" key="1">
    <source>
        <dbReference type="EMBL" id="ESU37683.1"/>
    </source>
</evidence>
<evidence type="ECO:0000313" key="2">
    <source>
        <dbReference type="Proteomes" id="UP000018320"/>
    </source>
</evidence>
<sequence>VFMDTLRQFFTDPQLFYDSERQCRALEMAITIREAEPLYYIECRPFSQLLDAIDRNVLERFSLSELSSFKHNKRDQRVLSAGIRTAEEHNPVMAGIFGCFEEYLDEARNALLQDGADAGSVKDLVVLKQLDAKSTRTQEELQRDLCMLVAPLCRFLYVTLSKGIYLTTSTDECRDVHAVEVLFQSIARLFLHTLPHLLFNFGTDVEDPAQFSFNNESVCLMMKAALEMLASLMALINYHNKYGPILLVPDARQDVIDAQNSLEHILPTKTDYSQVVKLSSLDHLLFSIGKGVMPILGEYLMQCNKFLSALYTVTNPHRTRLSQLNAALSSISIGILFFIHELLSMTYVDSSCLVYEQPSVPVDDTVGTLRNKSFRKIRNSSNPRDNEFLTRRAISKNLPNKTAVASFKTREEVHECIISTMVVNKMIDQIFVFLQASEGSRPYLLALSILHILPLDRMSSTHYACTVLARLCVDKFHHYFVVKGHDFAYKRLNRKEIDLQLSYLHLIAKASTLKSSFISVLCEFIRLTPEKESVNKPRKTSTMDKDAEPEQLVFNFVSDYVIELLSRYGRHEFHPVRHALVYLNGPAQLEAIMQAGMTIAKETLVFERPPIYNDATMTGLSFNKNLVKEKSTKNTSAAGCSIGSGRSSALFHHQATHPVSGSTGGRDSGLNLFNSSARNVPLSNTLHNNSLPESDRVAGTTVSIIKSCAGTASTAIPKSSVKPIIDSKVMKALTEEYIHVSKTAKTSGTATNTDRRQLEYHRPAKNFRSNVPEGYTVNYIELNKQRLSEGKLVEEDYQRQVKLAAQQDEEEDYYILHSSDIPNHMRTVKMYEALEEREKRNRRMFNACKAKIFTDMRKGMSVIMHNGTYENEHFDECVKIKNKGSLMGKLTAALGGGALDSNMPLVTNALDQIDPVYEVLYIYHSLVILRNLICHSSTMADNKTRSILATIKPDLLKALVYFISTQNPVLLSVSFDLLFEIITYPEGLSEYLQYGINIDLSSQEEANALANMGEKMDYSASVWEILMFSNFVDILRDMISVGQIDAINFIMRFFQQPQIRSFAAAGPAQAATHDDPAPILRLNEKVIKEFAVFIDPLIQFFYMTSDIEMQQIALIAVSFLSFTCGPSTRPLLGSYISNHSLDVLSGTIIDVTRVPNHFNMLAVIVAAYGVFAGSNDSRAAAACVQSNVLSTICETFVSRFTDTKKDSAKLAFVDIILIRFLTDILGSGNAEVLAYLQENTTLQSAICGLYRRWLQTNKMMHVDEDTLVLLPGTERKAAKRNIPRGCFYDLTTDFISAVSMLKRSGSPANVVESLRSGSTRTTATSRGRPVKNYIHQYSNIVAIQSQICDAMGNDESFELLDLFQNKDCEESVSGSRSFTATKTLGTLNEGVLEDNGSGEGSRDTHMKGRYSELLNLNSRFKYKDWFPPILDSPTVERSQLEIPPELTNMMLTDFNSLVLAFFKALYHNLGSLECKIIKYEPKRESLLQSALMQASVRSEAPSLNASLVSTKHTKATVSDLNLSSLGGPTVTLPSLPTPASMTIPESLTGTAKPSLGLCLPIVPKLGSGKMDIALSTKATTPPAAPEVVLHLPTVDVLSIIAMLGYGLKSTLEIYQKTSAVEFIAADREFVTAAATRIEERIMALSEQGAALVREERDAQLGGEAEYYTSMLK</sequence>
<dbReference type="VEuPathDB" id="GiardiaDB:GL50803_0017388"/>
<accession>V6TFI9</accession>
<dbReference type="InterPro" id="IPR016024">
    <property type="entry name" value="ARM-type_fold"/>
</dbReference>
<dbReference type="SUPFAM" id="SSF48371">
    <property type="entry name" value="ARM repeat"/>
    <property type="match status" value="1"/>
</dbReference>
<protein>
    <submittedName>
        <fullName evidence="1">Uncharacterized protein</fullName>
    </submittedName>
</protein>
<dbReference type="VEuPathDB" id="GiardiaDB:QR46_1777"/>
<reference evidence="1 2" key="2">
    <citation type="journal article" date="2013" name="Genome Biol. Evol.">
        <title>Genome sequencing of Giardia lamblia genotypes A2 and B isolates (DH and GS) and comparative analysis with the genomes of genotypes A1 and E (WB and Pig).</title>
        <authorList>
            <person name="Adam R.D."/>
            <person name="Dahlstrom E.W."/>
            <person name="Martens C.A."/>
            <person name="Bruno D.P."/>
            <person name="Barbian K.D."/>
            <person name="Ricklefs S.M."/>
            <person name="Hernandez M.M."/>
            <person name="Narla N.P."/>
            <person name="Patel R.B."/>
            <person name="Porcella S.F."/>
            <person name="Nash T.E."/>
        </authorList>
    </citation>
    <scope>NUCLEOTIDE SEQUENCE [LARGE SCALE GENOMIC DNA]</scope>
    <source>
        <strain evidence="1 2">DH</strain>
    </source>
</reference>